<dbReference type="NCBIfam" id="NF005304">
    <property type="entry name" value="PRK06835.1"/>
    <property type="match status" value="1"/>
</dbReference>
<gene>
    <name evidence="2" type="ORF">HMPREF9625_01396</name>
</gene>
<reference evidence="2" key="2">
    <citation type="submission" date="2013-03" db="EMBL/GenBank/DDBJ databases">
        <title>The Genome Sequence of Oribacterium sp. ACB1.</title>
        <authorList>
            <consortium name="The Broad Institute Genomics Platform"/>
            <consortium name="The Broad Institute Genome Sequencing Center for Infectious Disease"/>
            <person name="Earl A."/>
            <person name="Ward D."/>
            <person name="Feldgarden M."/>
            <person name="Gevers D."/>
            <person name="Sizova M."/>
            <person name="Hazen A."/>
            <person name="Epstein S."/>
            <person name="Walker B."/>
            <person name="Young S."/>
            <person name="Zeng Q."/>
            <person name="Gargeya S."/>
            <person name="Fitzgerald M."/>
            <person name="Haas B."/>
            <person name="Abouelleil A."/>
            <person name="Allen A.W."/>
            <person name="Alvarado L."/>
            <person name="Arachchi H.M."/>
            <person name="Berlin A.M."/>
            <person name="Chapman S.B."/>
            <person name="Gainer-Dewar J."/>
            <person name="Goldberg J."/>
            <person name="Griggs A."/>
            <person name="Gujja S."/>
            <person name="Hansen M."/>
            <person name="Howarth C."/>
            <person name="Imamovic A."/>
            <person name="Ireland A."/>
            <person name="Larimer J."/>
            <person name="McCowan C."/>
            <person name="Murphy C."/>
            <person name="Pearson M."/>
            <person name="Poon T.W."/>
            <person name="Priest M."/>
            <person name="Roberts A."/>
            <person name="Saif S."/>
            <person name="Shea T."/>
            <person name="Sisk P."/>
            <person name="Sykes S."/>
            <person name="Wortman J."/>
            <person name="Nusbaum C."/>
            <person name="Birren B."/>
        </authorList>
    </citation>
    <scope>NUCLEOTIDE SEQUENCE [LARGE SCALE GENOMIC DNA]</scope>
    <source>
        <strain evidence="2">ACB1</strain>
    </source>
</reference>
<dbReference type="Proteomes" id="UP000018461">
    <property type="component" value="Unassembled WGS sequence"/>
</dbReference>
<dbReference type="RefSeq" id="WP_009535242.1">
    <property type="nucleotide sequence ID" value="NZ_KE148312.1"/>
</dbReference>
<sequence>MALSAVQFHEIQEILSDRRFSAEREALEKEKEVLDNVPGYAALDEELRRLSLSAIVKAQEGDSGAIAALRPSIRKIRDRKEEALKRMGYALFDLEPHYTCSLCKDTGVYEGRKCQCFMKLQGELLYKQSKMGEILERENFSRFQLERFDNLERLSQTGNKTVREYMKEIRDYFYAYATNYPENKGNFIFTGGTGTGKTFFLHCIAKALLERGVSVLYFTADGLFQYFSKLMREGMEDEYITEADVLLLDDLGTEFSNSFTASRFFNLLNQRILSRKTMIISTNLNFKDLRELYSDRVVSRMMSDYEIIPLYGRDQRLG</sequence>
<dbReference type="AlphaFoldDB" id="G9WPW3"/>
<name>G9WPW3_9FIRM</name>
<dbReference type="Gene3D" id="3.40.50.300">
    <property type="entry name" value="P-loop containing nucleotide triphosphate hydrolases"/>
    <property type="match status" value="1"/>
</dbReference>
<dbReference type="InterPro" id="IPR003593">
    <property type="entry name" value="AAA+_ATPase"/>
</dbReference>
<dbReference type="GO" id="GO:0006260">
    <property type="term" value="P:DNA replication"/>
    <property type="evidence" value="ECO:0007669"/>
    <property type="project" value="TreeGrafter"/>
</dbReference>
<organism evidence="2 3">
    <name type="scientific">Oribacterium parvum ACB1</name>
    <dbReference type="NCBI Taxonomy" id="796943"/>
    <lineage>
        <taxon>Bacteria</taxon>
        <taxon>Bacillati</taxon>
        <taxon>Bacillota</taxon>
        <taxon>Clostridia</taxon>
        <taxon>Lachnospirales</taxon>
        <taxon>Lachnospiraceae</taxon>
        <taxon>Oribacterium</taxon>
    </lineage>
</organism>
<evidence type="ECO:0000259" key="1">
    <source>
        <dbReference type="SMART" id="SM00382"/>
    </source>
</evidence>
<accession>G9WPW3</accession>
<feature type="domain" description="AAA+ ATPase" evidence="1">
    <location>
        <begin position="183"/>
        <end position="313"/>
    </location>
</feature>
<dbReference type="SUPFAM" id="SSF52540">
    <property type="entry name" value="P-loop containing nucleoside triphosphate hydrolases"/>
    <property type="match status" value="1"/>
</dbReference>
<dbReference type="GO" id="GO:0005524">
    <property type="term" value="F:ATP binding"/>
    <property type="evidence" value="ECO:0007669"/>
    <property type="project" value="InterPro"/>
</dbReference>
<dbReference type="PANTHER" id="PTHR30050:SF4">
    <property type="entry name" value="ATP-BINDING PROTEIN RV3427C IN INSERTION SEQUENCE-RELATED"/>
    <property type="match status" value="1"/>
</dbReference>
<evidence type="ECO:0000313" key="2">
    <source>
        <dbReference type="EMBL" id="EHL10396.1"/>
    </source>
</evidence>
<dbReference type="HOGENOM" id="CLU_062999_0_0_9"/>
<reference evidence="2" key="1">
    <citation type="submission" date="2011-08" db="EMBL/GenBank/DDBJ databases">
        <authorList>
            <consortium name="The Broad Institute Genome Sequencing Platform"/>
            <person name="Earl A."/>
            <person name="Ward D."/>
            <person name="Feldgarden M."/>
            <person name="Gevers D."/>
            <person name="Sizova M."/>
            <person name="Hazen A."/>
            <person name="Epstein S."/>
            <person name="Young S.K."/>
            <person name="Zeng Q."/>
            <person name="Gargeya S."/>
            <person name="Fitzgerald M."/>
            <person name="Haas B."/>
            <person name="Abouelleil A."/>
            <person name="Alvarado L."/>
            <person name="Arachchi H.M."/>
            <person name="Berlin A."/>
            <person name="Brown A."/>
            <person name="Chapman S.B."/>
            <person name="Chen Z."/>
            <person name="Dunbar C."/>
            <person name="Freedman E."/>
            <person name="Gearin G."/>
            <person name="Gellesch M."/>
            <person name="Goldberg J."/>
            <person name="Griggs A."/>
            <person name="Gujja S."/>
            <person name="Heiman D."/>
            <person name="Howarth C."/>
            <person name="Larson L."/>
            <person name="Lui A."/>
            <person name="MacDonald P.J.P."/>
            <person name="Montmayeur A."/>
            <person name="Murphy C."/>
            <person name="Neiman D."/>
            <person name="Pearson M."/>
            <person name="Priest M."/>
            <person name="Roberts A."/>
            <person name="Saif S."/>
            <person name="Shea T."/>
            <person name="Shenoy N."/>
            <person name="Sisk P."/>
            <person name="Stolte C."/>
            <person name="Sykes S."/>
            <person name="Wortman J."/>
            <person name="Nusbaum C."/>
            <person name="Birren B."/>
        </authorList>
    </citation>
    <scope>NUCLEOTIDE SEQUENCE</scope>
    <source>
        <strain evidence="2">ACB1</strain>
    </source>
</reference>
<dbReference type="InterPro" id="IPR002611">
    <property type="entry name" value="IstB_ATP-bd"/>
</dbReference>
<dbReference type="InterPro" id="IPR027417">
    <property type="entry name" value="P-loop_NTPase"/>
</dbReference>
<dbReference type="PANTHER" id="PTHR30050">
    <property type="entry name" value="CHROMOSOMAL REPLICATION INITIATOR PROTEIN DNAA"/>
    <property type="match status" value="1"/>
</dbReference>
<dbReference type="SMART" id="SM00382">
    <property type="entry name" value="AAA"/>
    <property type="match status" value="1"/>
</dbReference>
<evidence type="ECO:0000313" key="3">
    <source>
        <dbReference type="Proteomes" id="UP000018461"/>
    </source>
</evidence>
<dbReference type="PATRIC" id="fig|796943.3.peg.1853"/>
<proteinExistence type="predicted"/>
<dbReference type="EMBL" id="AFZC02000001">
    <property type="protein sequence ID" value="EHL10396.1"/>
    <property type="molecule type" value="Genomic_DNA"/>
</dbReference>
<comment type="caution">
    <text evidence="2">The sequence shown here is derived from an EMBL/GenBank/DDBJ whole genome shotgun (WGS) entry which is preliminary data.</text>
</comment>
<keyword evidence="3" id="KW-1185">Reference proteome</keyword>
<dbReference type="Pfam" id="PF01695">
    <property type="entry name" value="IstB_IS21"/>
    <property type="match status" value="1"/>
</dbReference>
<dbReference type="STRING" id="796943.HMPREF9625_01396"/>
<protein>
    <recommendedName>
        <fullName evidence="1">AAA+ ATPase domain-containing protein</fullName>
    </recommendedName>
</protein>